<proteinExistence type="predicted"/>
<evidence type="ECO:0000313" key="2">
    <source>
        <dbReference type="EMBL" id="KAF2640424.1"/>
    </source>
</evidence>
<accession>A0A6A6S2F6</accession>
<dbReference type="EMBL" id="MU006785">
    <property type="protein sequence ID" value="KAF2640424.1"/>
    <property type="molecule type" value="Genomic_DNA"/>
</dbReference>
<evidence type="ECO:0000256" key="1">
    <source>
        <dbReference type="SAM" id="MobiDB-lite"/>
    </source>
</evidence>
<feature type="region of interest" description="Disordered" evidence="1">
    <location>
        <begin position="1"/>
        <end position="130"/>
    </location>
</feature>
<dbReference type="AlphaFoldDB" id="A0A6A6S2F6"/>
<keyword evidence="3" id="KW-1185">Reference proteome</keyword>
<feature type="compositionally biased region" description="Low complexity" evidence="1">
    <location>
        <begin position="73"/>
        <end position="85"/>
    </location>
</feature>
<evidence type="ECO:0000313" key="3">
    <source>
        <dbReference type="Proteomes" id="UP000799753"/>
    </source>
</evidence>
<reference evidence="2" key="1">
    <citation type="journal article" date="2020" name="Stud. Mycol.">
        <title>101 Dothideomycetes genomes: a test case for predicting lifestyles and emergence of pathogens.</title>
        <authorList>
            <person name="Haridas S."/>
            <person name="Albert R."/>
            <person name="Binder M."/>
            <person name="Bloem J."/>
            <person name="Labutti K."/>
            <person name="Salamov A."/>
            <person name="Andreopoulos B."/>
            <person name="Baker S."/>
            <person name="Barry K."/>
            <person name="Bills G."/>
            <person name="Bluhm B."/>
            <person name="Cannon C."/>
            <person name="Castanera R."/>
            <person name="Culley D."/>
            <person name="Daum C."/>
            <person name="Ezra D."/>
            <person name="Gonzalez J."/>
            <person name="Henrissat B."/>
            <person name="Kuo A."/>
            <person name="Liang C."/>
            <person name="Lipzen A."/>
            <person name="Lutzoni F."/>
            <person name="Magnuson J."/>
            <person name="Mondo S."/>
            <person name="Nolan M."/>
            <person name="Ohm R."/>
            <person name="Pangilinan J."/>
            <person name="Park H.-J."/>
            <person name="Ramirez L."/>
            <person name="Alfaro M."/>
            <person name="Sun H."/>
            <person name="Tritt A."/>
            <person name="Yoshinaga Y."/>
            <person name="Zwiers L.-H."/>
            <person name="Turgeon B."/>
            <person name="Goodwin S."/>
            <person name="Spatafora J."/>
            <person name="Crous P."/>
            <person name="Grigoriev I."/>
        </authorList>
    </citation>
    <scope>NUCLEOTIDE SEQUENCE</scope>
    <source>
        <strain evidence="2">CBS 473.64</strain>
    </source>
</reference>
<name>A0A6A6S2F6_9PLEO</name>
<organism evidence="2 3">
    <name type="scientific">Massarina eburnea CBS 473.64</name>
    <dbReference type="NCBI Taxonomy" id="1395130"/>
    <lineage>
        <taxon>Eukaryota</taxon>
        <taxon>Fungi</taxon>
        <taxon>Dikarya</taxon>
        <taxon>Ascomycota</taxon>
        <taxon>Pezizomycotina</taxon>
        <taxon>Dothideomycetes</taxon>
        <taxon>Pleosporomycetidae</taxon>
        <taxon>Pleosporales</taxon>
        <taxon>Massarineae</taxon>
        <taxon>Massarinaceae</taxon>
        <taxon>Massarina</taxon>
    </lineage>
</organism>
<feature type="compositionally biased region" description="Polar residues" evidence="1">
    <location>
        <begin position="63"/>
        <end position="72"/>
    </location>
</feature>
<dbReference type="OrthoDB" id="5419162at2759"/>
<gene>
    <name evidence="2" type="ORF">P280DRAFT_526790</name>
</gene>
<protein>
    <submittedName>
        <fullName evidence="2">Uncharacterized protein</fullName>
    </submittedName>
</protein>
<sequence>MSDEEGNEDIAAAMGFSSFGGVKKRKYDQTNSPKAKPDASGANSTKLGVRPKLASEDSPVDNAPQSQPPSASKTTTTKGKQNQNQPAASGLAAFLNRGQSLPDKPPKSDEIQTNVPVTQELQGDPDPAHMISFGAKEIPRAELNVLRNGVKDGNGDTAYFLPSFVEDPWAGMRKVKS</sequence>
<feature type="compositionally biased region" description="Polar residues" evidence="1">
    <location>
        <begin position="111"/>
        <end position="121"/>
    </location>
</feature>
<dbReference type="Proteomes" id="UP000799753">
    <property type="component" value="Unassembled WGS sequence"/>
</dbReference>